<keyword evidence="3" id="KW-1185">Reference proteome</keyword>
<dbReference type="Proteomes" id="UP001190825">
    <property type="component" value="Unassembled WGS sequence"/>
</dbReference>
<dbReference type="AlphaFoldDB" id="A0A508X1N3"/>
<evidence type="ECO:0000313" key="1">
    <source>
        <dbReference type="EMBL" id="PLT92428.1"/>
    </source>
</evidence>
<gene>
    <name evidence="1" type="ORF">BMJ33_33010</name>
    <name evidence="2" type="ORF">EMEDMD4_50084</name>
</gene>
<dbReference type="Proteomes" id="UP000507954">
    <property type="component" value="Unassembled WGS sequence"/>
</dbReference>
<proteinExistence type="predicted"/>
<evidence type="ECO:0000313" key="2">
    <source>
        <dbReference type="EMBL" id="VTZ63407.1"/>
    </source>
</evidence>
<dbReference type="EMBL" id="NBUC01000181">
    <property type="protein sequence ID" value="PLT92428.1"/>
    <property type="molecule type" value="Genomic_DNA"/>
</dbReference>
<accession>A0A508X1N3</accession>
<reference evidence="1 3" key="2">
    <citation type="journal article" date="2018" name="FEMS Microbiol. Ecol.">
        <title>Co-invading symbiotic mutualists of Medicago polymorpha retain high ancestral diversity and contain diverse accessory genomes.</title>
        <authorList>
            <person name="Porter S.S."/>
            <person name="Faber-Hammond J.J."/>
            <person name="Friesen M.L."/>
        </authorList>
    </citation>
    <scope>NUCLEOTIDE SEQUENCE [LARGE SCALE GENOMIC DNA]</scope>
    <source>
        <strain evidence="1 3">Str16</strain>
    </source>
</reference>
<reference evidence="1" key="1">
    <citation type="submission" date="2017-04" db="EMBL/GenBank/DDBJ databases">
        <authorList>
            <person name="Porter S."/>
            <person name="Friesen M.L."/>
            <person name="Faber-Hammond J."/>
        </authorList>
    </citation>
    <scope>NUCLEOTIDE SEQUENCE</scope>
    <source>
        <strain evidence="1">Str16</strain>
    </source>
</reference>
<name>A0A508X1N3_9HYPH</name>
<protein>
    <submittedName>
        <fullName evidence="2">Uncharacterized protein</fullName>
    </submittedName>
</protein>
<evidence type="ECO:0000313" key="3">
    <source>
        <dbReference type="Proteomes" id="UP001190825"/>
    </source>
</evidence>
<dbReference type="EMBL" id="CABFNB010000117">
    <property type="protein sequence ID" value="VTZ63407.1"/>
    <property type="molecule type" value="Genomic_DNA"/>
</dbReference>
<organism evidence="2">
    <name type="scientific">Sinorhizobium medicae</name>
    <dbReference type="NCBI Taxonomy" id="110321"/>
    <lineage>
        <taxon>Bacteria</taxon>
        <taxon>Pseudomonadati</taxon>
        <taxon>Pseudomonadota</taxon>
        <taxon>Alphaproteobacteria</taxon>
        <taxon>Hyphomicrobiales</taxon>
        <taxon>Rhizobiaceae</taxon>
        <taxon>Sinorhizobium/Ensifer group</taxon>
        <taxon>Sinorhizobium</taxon>
    </lineage>
</organism>
<sequence length="64" mass="7685">MKISSRHIWKTVNEAGRHQAELRNQNLHIGRTMRELQQQSEQKYNNRLQRLLETLEQTERASAK</sequence>
<reference evidence="2" key="3">
    <citation type="submission" date="2019-06" db="EMBL/GenBank/DDBJ databases">
        <authorList>
            <person name="Le Quere A."/>
            <person name="Colella S."/>
        </authorList>
    </citation>
    <scope>NUCLEOTIDE SEQUENCE</scope>
    <source>
        <strain evidence="2">EmedicaeMD41</strain>
    </source>
</reference>